<evidence type="ECO:0000313" key="3">
    <source>
        <dbReference type="EMBL" id="MBF9135350.1"/>
    </source>
</evidence>
<keyword evidence="4" id="KW-1185">Reference proteome</keyword>
<gene>
    <name evidence="3" type="ORF">I0C86_41605</name>
</gene>
<dbReference type="RefSeq" id="WP_196206803.1">
    <property type="nucleotide sequence ID" value="NZ_JADPUN010000422.1"/>
</dbReference>
<reference evidence="3 4" key="1">
    <citation type="submission" date="2020-11" db="EMBL/GenBank/DDBJ databases">
        <title>A novel isolate from a Black sea contaminated sediment with potential to produce alkanes: Plantactinospora alkalitolerans sp. nov.</title>
        <authorList>
            <person name="Carro L."/>
            <person name="Veyisoglu A."/>
            <person name="Guven K."/>
            <person name="Schumann P."/>
            <person name="Klenk H.-P."/>
            <person name="Sahin N."/>
        </authorList>
    </citation>
    <scope>NUCLEOTIDE SEQUENCE [LARGE SCALE GENOMIC DNA]</scope>
    <source>
        <strain evidence="3 4">S1510</strain>
    </source>
</reference>
<dbReference type="PROSITE" id="PS51257">
    <property type="entry name" value="PROKAR_LIPOPROTEIN"/>
    <property type="match status" value="1"/>
</dbReference>
<evidence type="ECO:0000256" key="1">
    <source>
        <dbReference type="SAM" id="MobiDB-lite"/>
    </source>
</evidence>
<evidence type="ECO:0000313" key="4">
    <source>
        <dbReference type="Proteomes" id="UP000638560"/>
    </source>
</evidence>
<comment type="caution">
    <text evidence="3">The sequence shown here is derived from an EMBL/GenBank/DDBJ whole genome shotgun (WGS) entry which is preliminary data.</text>
</comment>
<accession>A0ABS0HA47</accession>
<feature type="region of interest" description="Disordered" evidence="1">
    <location>
        <begin position="70"/>
        <end position="105"/>
    </location>
</feature>
<dbReference type="EMBL" id="JADPUN010000422">
    <property type="protein sequence ID" value="MBF9135350.1"/>
    <property type="molecule type" value="Genomic_DNA"/>
</dbReference>
<keyword evidence="2" id="KW-0732">Signal</keyword>
<protein>
    <recommendedName>
        <fullName evidence="5">Lipoprotein</fullName>
    </recommendedName>
</protein>
<dbReference type="Proteomes" id="UP000638560">
    <property type="component" value="Unassembled WGS sequence"/>
</dbReference>
<proteinExistence type="predicted"/>
<organism evidence="3 4">
    <name type="scientific">Plantactinospora alkalitolerans</name>
    <dbReference type="NCBI Taxonomy" id="2789879"/>
    <lineage>
        <taxon>Bacteria</taxon>
        <taxon>Bacillati</taxon>
        <taxon>Actinomycetota</taxon>
        <taxon>Actinomycetes</taxon>
        <taxon>Micromonosporales</taxon>
        <taxon>Micromonosporaceae</taxon>
        <taxon>Plantactinospora</taxon>
    </lineage>
</organism>
<evidence type="ECO:0000256" key="2">
    <source>
        <dbReference type="SAM" id="SignalP"/>
    </source>
</evidence>
<name>A0ABS0HA47_9ACTN</name>
<feature type="chain" id="PRO_5045204329" description="Lipoprotein" evidence="2">
    <location>
        <begin position="24"/>
        <end position="105"/>
    </location>
</feature>
<feature type="signal peptide" evidence="2">
    <location>
        <begin position="1"/>
        <end position="23"/>
    </location>
</feature>
<evidence type="ECO:0008006" key="5">
    <source>
        <dbReference type="Google" id="ProtNLM"/>
    </source>
</evidence>
<sequence>MNALMRAPIAVALAAGLALGAFGCDSPAPDAGVEIEAPDVSDCDAGDKKVNKTPDCGRIVNGKFVPWSWVKANKTKPPPGWTPASEPKSTPAGPTPTPSKKKAGR</sequence>